<evidence type="ECO:0000313" key="1">
    <source>
        <dbReference type="EMBL" id="GFT64050.1"/>
    </source>
</evidence>
<gene>
    <name evidence="1" type="ORF">NPIL_250911</name>
</gene>
<comment type="caution">
    <text evidence="1">The sequence shown here is derived from an EMBL/GenBank/DDBJ whole genome shotgun (WGS) entry which is preliminary data.</text>
</comment>
<sequence length="135" mass="15539">MNDASFRQGESTDIEQVQAALNDAFTELRDLKSLEAQFYSVKPCQNKSPAKSVYYILKIALWFNLITPETELQDFEDQSSSSFVKTWGWDLMFHYGESERPLRKPAATCSLTFGLSDVRLEIRQLEFSFICFSAQ</sequence>
<proteinExistence type="predicted"/>
<keyword evidence="2" id="KW-1185">Reference proteome</keyword>
<evidence type="ECO:0000313" key="2">
    <source>
        <dbReference type="Proteomes" id="UP000887013"/>
    </source>
</evidence>
<dbReference type="Proteomes" id="UP000887013">
    <property type="component" value="Unassembled WGS sequence"/>
</dbReference>
<protein>
    <submittedName>
        <fullName evidence="1">Uncharacterized protein</fullName>
    </submittedName>
</protein>
<accession>A0A8X6PH30</accession>
<dbReference type="EMBL" id="BMAW01019561">
    <property type="protein sequence ID" value="GFT64050.1"/>
    <property type="molecule type" value="Genomic_DNA"/>
</dbReference>
<organism evidence="1 2">
    <name type="scientific">Nephila pilipes</name>
    <name type="common">Giant wood spider</name>
    <name type="synonym">Nephila maculata</name>
    <dbReference type="NCBI Taxonomy" id="299642"/>
    <lineage>
        <taxon>Eukaryota</taxon>
        <taxon>Metazoa</taxon>
        <taxon>Ecdysozoa</taxon>
        <taxon>Arthropoda</taxon>
        <taxon>Chelicerata</taxon>
        <taxon>Arachnida</taxon>
        <taxon>Araneae</taxon>
        <taxon>Araneomorphae</taxon>
        <taxon>Entelegynae</taxon>
        <taxon>Araneoidea</taxon>
        <taxon>Nephilidae</taxon>
        <taxon>Nephila</taxon>
    </lineage>
</organism>
<name>A0A8X6PH30_NEPPI</name>
<reference evidence="1" key="1">
    <citation type="submission" date="2020-08" db="EMBL/GenBank/DDBJ databases">
        <title>Multicomponent nature underlies the extraordinary mechanical properties of spider dragline silk.</title>
        <authorList>
            <person name="Kono N."/>
            <person name="Nakamura H."/>
            <person name="Mori M."/>
            <person name="Yoshida Y."/>
            <person name="Ohtoshi R."/>
            <person name="Malay A.D."/>
            <person name="Moran D.A.P."/>
            <person name="Tomita M."/>
            <person name="Numata K."/>
            <person name="Arakawa K."/>
        </authorList>
    </citation>
    <scope>NUCLEOTIDE SEQUENCE</scope>
</reference>
<dbReference type="AlphaFoldDB" id="A0A8X6PH30"/>